<dbReference type="GO" id="GO:0006281">
    <property type="term" value="P:DNA repair"/>
    <property type="evidence" value="ECO:0007669"/>
    <property type="project" value="TreeGrafter"/>
</dbReference>
<keyword evidence="3" id="KW-0547">Nucleotide-binding</keyword>
<dbReference type="InterPro" id="IPR027417">
    <property type="entry name" value="P-loop_NTPase"/>
</dbReference>
<dbReference type="PANTHER" id="PTHR45766">
    <property type="entry name" value="DNA ANNEALING HELICASE AND ENDONUCLEASE ZRANB3 FAMILY MEMBER"/>
    <property type="match status" value="1"/>
</dbReference>
<dbReference type="GO" id="GO:0031297">
    <property type="term" value="P:replication fork processing"/>
    <property type="evidence" value="ECO:0007669"/>
    <property type="project" value="TreeGrafter"/>
</dbReference>
<evidence type="ECO:0000259" key="2">
    <source>
        <dbReference type="PROSITE" id="PS51194"/>
    </source>
</evidence>
<dbReference type="PROSITE" id="PS51194">
    <property type="entry name" value="HELICASE_CTER"/>
    <property type="match status" value="1"/>
</dbReference>
<keyword evidence="3" id="KW-0347">Helicase</keyword>
<evidence type="ECO:0000313" key="3">
    <source>
        <dbReference type="EMBL" id="HIT42244.1"/>
    </source>
</evidence>
<evidence type="ECO:0000313" key="4">
    <source>
        <dbReference type="Proteomes" id="UP000886860"/>
    </source>
</evidence>
<dbReference type="SMART" id="SM00487">
    <property type="entry name" value="DEXDc"/>
    <property type="match status" value="1"/>
</dbReference>
<dbReference type="InterPro" id="IPR000330">
    <property type="entry name" value="SNF2_N"/>
</dbReference>
<dbReference type="Gene3D" id="3.40.50.10810">
    <property type="entry name" value="Tandem AAA-ATPase domain"/>
    <property type="match status" value="1"/>
</dbReference>
<gene>
    <name evidence="3" type="ORF">IAB60_09160</name>
</gene>
<organism evidence="3 4">
    <name type="scientific">Candidatus Caccovicinus merdipullorum</name>
    <dbReference type="NCBI Taxonomy" id="2840724"/>
    <lineage>
        <taxon>Bacteria</taxon>
        <taxon>Bacillati</taxon>
        <taxon>Bacillota</taxon>
        <taxon>Clostridia</taxon>
        <taxon>Eubacteriales</taxon>
        <taxon>Candidatus Caccovicinus</taxon>
    </lineage>
</organism>
<evidence type="ECO:0000256" key="1">
    <source>
        <dbReference type="ARBA" id="ARBA00022801"/>
    </source>
</evidence>
<name>A0A9D1GLD4_9FIRM</name>
<dbReference type="SUPFAM" id="SSF52540">
    <property type="entry name" value="P-loop containing nucleoside triphosphate hydrolases"/>
    <property type="match status" value="2"/>
</dbReference>
<sequence>MRLNNDLLPHQQEAVEKMRKLKVGALFMEQGTGKTITAIELARIRFEAGKIDRVVWLCPCSAKGNIKAEILKQCPEELSRIFVICGIETLSSSVRANEYLLNLTSRERCFLVVDESLLVKNHQTYRCKNITRISNMCPYKLILNGTPISKNEADLYAQFYILDWRILGYRSFWSFAANHLEYDDQGRLRRVLNADYLAHKISPYTFQIRKADCIKLPGKSYRSIGFYLTNEQNLEYERVAEILMMGIDEREPQTIYRLFSGLQAVISGKRLVFQGRRHFHTEEFFDNPMKNPRIQALLRNIPDEKTIIFCRFESEVSQLCEIIPDAVRFDGKVSMKNRNEALKQFSGEKKYLIANKNCAGFSLNLQFCHNIIFLSNDWELGKRLQSEDRVHRLGQNCKVNITDIFAYNTLDERILNCLSRKEGILDSIKKEIDMAKMDFKSGIREIIYGKNKRRTVVDLSELGDDDAENL</sequence>
<proteinExistence type="predicted"/>
<feature type="domain" description="Helicase C-terminal" evidence="2">
    <location>
        <begin position="293"/>
        <end position="440"/>
    </location>
</feature>
<dbReference type="Pfam" id="PF00176">
    <property type="entry name" value="SNF2-rel_dom"/>
    <property type="match status" value="1"/>
</dbReference>
<keyword evidence="1" id="KW-0378">Hydrolase</keyword>
<dbReference type="PANTHER" id="PTHR45766:SF6">
    <property type="entry name" value="SWI_SNF-RELATED MATRIX-ASSOCIATED ACTIN-DEPENDENT REGULATOR OF CHROMATIN SUBFAMILY A-LIKE PROTEIN 1"/>
    <property type="match status" value="1"/>
</dbReference>
<dbReference type="InterPro" id="IPR001650">
    <property type="entry name" value="Helicase_C-like"/>
</dbReference>
<dbReference type="InterPro" id="IPR049730">
    <property type="entry name" value="SNF2/RAD54-like_C"/>
</dbReference>
<dbReference type="AlphaFoldDB" id="A0A9D1GLD4"/>
<dbReference type="CDD" id="cd18793">
    <property type="entry name" value="SF2_C_SNF"/>
    <property type="match status" value="1"/>
</dbReference>
<dbReference type="Gene3D" id="3.40.50.300">
    <property type="entry name" value="P-loop containing nucleotide triphosphate hydrolases"/>
    <property type="match status" value="1"/>
</dbReference>
<dbReference type="GO" id="GO:0004386">
    <property type="term" value="F:helicase activity"/>
    <property type="evidence" value="ECO:0007669"/>
    <property type="project" value="UniProtKB-KW"/>
</dbReference>
<reference evidence="3" key="1">
    <citation type="submission" date="2020-10" db="EMBL/GenBank/DDBJ databases">
        <authorList>
            <person name="Gilroy R."/>
        </authorList>
    </citation>
    <scope>NUCLEOTIDE SEQUENCE</scope>
    <source>
        <strain evidence="3">CHK123-3438</strain>
    </source>
</reference>
<protein>
    <submittedName>
        <fullName evidence="3">DEAD/DEAH box helicase</fullName>
    </submittedName>
</protein>
<accession>A0A9D1GLD4</accession>
<dbReference type="InterPro" id="IPR038718">
    <property type="entry name" value="SNF2-like_sf"/>
</dbReference>
<dbReference type="GO" id="GO:0016787">
    <property type="term" value="F:hydrolase activity"/>
    <property type="evidence" value="ECO:0007669"/>
    <property type="project" value="UniProtKB-KW"/>
</dbReference>
<keyword evidence="3" id="KW-0067">ATP-binding</keyword>
<reference evidence="3" key="2">
    <citation type="journal article" date="2021" name="PeerJ">
        <title>Extensive microbial diversity within the chicken gut microbiome revealed by metagenomics and culture.</title>
        <authorList>
            <person name="Gilroy R."/>
            <person name="Ravi A."/>
            <person name="Getino M."/>
            <person name="Pursley I."/>
            <person name="Horton D.L."/>
            <person name="Alikhan N.F."/>
            <person name="Baker D."/>
            <person name="Gharbi K."/>
            <person name="Hall N."/>
            <person name="Watson M."/>
            <person name="Adriaenssens E.M."/>
            <person name="Foster-Nyarko E."/>
            <person name="Jarju S."/>
            <person name="Secka A."/>
            <person name="Antonio M."/>
            <person name="Oren A."/>
            <person name="Chaudhuri R.R."/>
            <person name="La Ragione R."/>
            <person name="Hildebrand F."/>
            <person name="Pallen M.J."/>
        </authorList>
    </citation>
    <scope>NUCLEOTIDE SEQUENCE</scope>
    <source>
        <strain evidence="3">CHK123-3438</strain>
    </source>
</reference>
<dbReference type="Pfam" id="PF00271">
    <property type="entry name" value="Helicase_C"/>
    <property type="match status" value="1"/>
</dbReference>
<dbReference type="InterPro" id="IPR014001">
    <property type="entry name" value="Helicase_ATP-bd"/>
</dbReference>
<dbReference type="EMBL" id="DVKS01000157">
    <property type="protein sequence ID" value="HIT42244.1"/>
    <property type="molecule type" value="Genomic_DNA"/>
</dbReference>
<dbReference type="Proteomes" id="UP000886860">
    <property type="component" value="Unassembled WGS sequence"/>
</dbReference>
<comment type="caution">
    <text evidence="3">The sequence shown here is derived from an EMBL/GenBank/DDBJ whole genome shotgun (WGS) entry which is preliminary data.</text>
</comment>
<dbReference type="GO" id="GO:0005524">
    <property type="term" value="F:ATP binding"/>
    <property type="evidence" value="ECO:0007669"/>
    <property type="project" value="InterPro"/>
</dbReference>